<dbReference type="PANTHER" id="PTHR47256">
    <property type="entry name" value="ZN(II)2CYS6 TRANSCRIPTION FACTOR (EUROFUNG)-RELATED"/>
    <property type="match status" value="1"/>
</dbReference>
<dbReference type="CDD" id="cd12148">
    <property type="entry name" value="fungal_TF_MHR"/>
    <property type="match status" value="1"/>
</dbReference>
<dbReference type="GO" id="GO:0006351">
    <property type="term" value="P:DNA-templated transcription"/>
    <property type="evidence" value="ECO:0007669"/>
    <property type="project" value="InterPro"/>
</dbReference>
<sequence length="657" mass="74318">MFETGDQDGCVTFNQYAQRCSGMAPCRNCRHRLAEHGAQPDGIQTDPEYHKKLLSDVFRLIQMTDEAGLQPFLELVRNGATFPEARCYLDEISQGLPTPEIASSESLREVRLRAGYEIESGAPPLRSKVMDVHYLCDSAPVKVPAKPWTTVTDDDALVSHLISLYFTWDYPFYAFADRDILIKHMQAGNLQSDFCNPYLVNALLANACHYSHYSEAYTVPGDVKTKGTDFLAEAERHMQNNRFEKGSIVRLATLQATLLLYERYSMVGDDDNGYTMLNQAIEMAEALGIINRPELNLNRSFMSEDMISSVKRTAWGLFQIDTIVHTNFLRPSLVTDVSIERIDRDASKPTDMWIAYPLNIPDRPTWLSQAFDEACHLSYIARDMSRTLSPGSDPVGNTPEQKLDLYKKLRQWEANLPATFMPRERPAPHILLLLMRYHALLINLYCDWFDGKPPFNTMTGQVAQEPSTRVADAGALKIALSSAREIASLARLHKDEYGMERAHQFAMYAILLALFAFLEQQSFNLLDHDFLSLTSAFSILAARSPVGMHLFHIFRHSVKFRLQCGKWESSVKVPEELDELFFKNTAPEIPGRWNHYAEGLQRLCDEGEYIGSLDGGWQAHAASGINDMLRKYERLSVGKSDEMHGRGESSGFGFSAE</sequence>
<proteinExistence type="predicted"/>
<dbReference type="InterPro" id="IPR053187">
    <property type="entry name" value="Notoamide_regulator"/>
</dbReference>
<dbReference type="Pfam" id="PF04082">
    <property type="entry name" value="Fungal_trans"/>
    <property type="match status" value="1"/>
</dbReference>
<accession>A0A7R8AKA0</accession>
<keyword evidence="1" id="KW-0539">Nucleus</keyword>
<dbReference type="KEGG" id="apuu:APUU_20917A"/>
<name>A0A7R8AKA0_9EURO</name>
<evidence type="ECO:0000313" key="3">
    <source>
        <dbReference type="EMBL" id="BCS20485.1"/>
    </source>
</evidence>
<reference evidence="3" key="1">
    <citation type="submission" date="2021-01" db="EMBL/GenBank/DDBJ databases">
        <authorList>
            <consortium name="Aspergillus puulaauensis MK2 genome sequencing consortium"/>
            <person name="Kazuki M."/>
            <person name="Futagami T."/>
        </authorList>
    </citation>
    <scope>NUCLEOTIDE SEQUENCE</scope>
    <source>
        <strain evidence="3">MK2</strain>
    </source>
</reference>
<evidence type="ECO:0000313" key="4">
    <source>
        <dbReference type="Proteomes" id="UP000654913"/>
    </source>
</evidence>
<dbReference type="GO" id="GO:0003677">
    <property type="term" value="F:DNA binding"/>
    <property type="evidence" value="ECO:0007669"/>
    <property type="project" value="InterPro"/>
</dbReference>
<feature type="domain" description="Xylanolytic transcriptional activator regulatory" evidence="2">
    <location>
        <begin position="162"/>
        <end position="413"/>
    </location>
</feature>
<dbReference type="GeneID" id="64970490"/>
<dbReference type="OrthoDB" id="2593732at2759"/>
<protein>
    <recommendedName>
        <fullName evidence="2">Xylanolytic transcriptional activator regulatory domain-containing protein</fullName>
    </recommendedName>
</protein>
<keyword evidence="4" id="KW-1185">Reference proteome</keyword>
<organism evidence="3 4">
    <name type="scientific">Aspergillus puulaauensis</name>
    <dbReference type="NCBI Taxonomy" id="1220207"/>
    <lineage>
        <taxon>Eukaryota</taxon>
        <taxon>Fungi</taxon>
        <taxon>Dikarya</taxon>
        <taxon>Ascomycota</taxon>
        <taxon>Pezizomycotina</taxon>
        <taxon>Eurotiomycetes</taxon>
        <taxon>Eurotiomycetidae</taxon>
        <taxon>Eurotiales</taxon>
        <taxon>Aspergillaceae</taxon>
        <taxon>Aspergillus</taxon>
    </lineage>
</organism>
<dbReference type="GO" id="GO:0008270">
    <property type="term" value="F:zinc ion binding"/>
    <property type="evidence" value="ECO:0007669"/>
    <property type="project" value="InterPro"/>
</dbReference>
<evidence type="ECO:0000259" key="2">
    <source>
        <dbReference type="Pfam" id="PF04082"/>
    </source>
</evidence>
<dbReference type="AlphaFoldDB" id="A0A7R8AKA0"/>
<dbReference type="RefSeq" id="XP_041552679.1">
    <property type="nucleotide sequence ID" value="XM_041699612.1"/>
</dbReference>
<dbReference type="EMBL" id="AP024444">
    <property type="protein sequence ID" value="BCS20485.1"/>
    <property type="molecule type" value="Genomic_DNA"/>
</dbReference>
<dbReference type="Proteomes" id="UP000654913">
    <property type="component" value="Chromosome 2"/>
</dbReference>
<dbReference type="InterPro" id="IPR007219">
    <property type="entry name" value="XnlR_reg_dom"/>
</dbReference>
<evidence type="ECO:0000256" key="1">
    <source>
        <dbReference type="ARBA" id="ARBA00023242"/>
    </source>
</evidence>
<dbReference type="PANTHER" id="PTHR47256:SF5">
    <property type="entry name" value="ZN(II)2CYS6 TRANSCRIPTION FACTOR (EUROFUNG)"/>
    <property type="match status" value="1"/>
</dbReference>
<reference evidence="3" key="2">
    <citation type="submission" date="2021-02" db="EMBL/GenBank/DDBJ databases">
        <title>Aspergillus puulaauensis MK2 genome sequence.</title>
        <authorList>
            <person name="Futagami T."/>
            <person name="Mori K."/>
            <person name="Kadooka C."/>
            <person name="Tanaka T."/>
        </authorList>
    </citation>
    <scope>NUCLEOTIDE SEQUENCE</scope>
    <source>
        <strain evidence="3">MK2</strain>
    </source>
</reference>
<gene>
    <name evidence="3" type="ORF">APUU_20917A</name>
</gene>